<protein>
    <submittedName>
        <fullName evidence="1">Uncharacterized protein</fullName>
    </submittedName>
</protein>
<evidence type="ECO:0000313" key="1">
    <source>
        <dbReference type="EMBL" id="MED6152208.1"/>
    </source>
</evidence>
<dbReference type="EMBL" id="JASCZI010092310">
    <property type="protein sequence ID" value="MED6152208.1"/>
    <property type="molecule type" value="Genomic_DNA"/>
</dbReference>
<reference evidence="1 2" key="1">
    <citation type="journal article" date="2023" name="Plants (Basel)">
        <title>Bridging the Gap: Combining Genomics and Transcriptomics Approaches to Understand Stylosanthes scabra, an Orphan Legume from the Brazilian Caatinga.</title>
        <authorList>
            <person name="Ferreira-Neto J.R.C."/>
            <person name="da Silva M.D."/>
            <person name="Binneck E."/>
            <person name="de Melo N.F."/>
            <person name="da Silva R.H."/>
            <person name="de Melo A.L.T.M."/>
            <person name="Pandolfi V."/>
            <person name="Bustamante F.O."/>
            <person name="Brasileiro-Vidal A.C."/>
            <person name="Benko-Iseppon A.M."/>
        </authorList>
    </citation>
    <scope>NUCLEOTIDE SEQUENCE [LARGE SCALE GENOMIC DNA]</scope>
    <source>
        <tissue evidence="1">Leaves</tissue>
    </source>
</reference>
<proteinExistence type="predicted"/>
<name>A0ABU6TWE5_9FABA</name>
<keyword evidence="2" id="KW-1185">Reference proteome</keyword>
<organism evidence="1 2">
    <name type="scientific">Stylosanthes scabra</name>
    <dbReference type="NCBI Taxonomy" id="79078"/>
    <lineage>
        <taxon>Eukaryota</taxon>
        <taxon>Viridiplantae</taxon>
        <taxon>Streptophyta</taxon>
        <taxon>Embryophyta</taxon>
        <taxon>Tracheophyta</taxon>
        <taxon>Spermatophyta</taxon>
        <taxon>Magnoliopsida</taxon>
        <taxon>eudicotyledons</taxon>
        <taxon>Gunneridae</taxon>
        <taxon>Pentapetalae</taxon>
        <taxon>rosids</taxon>
        <taxon>fabids</taxon>
        <taxon>Fabales</taxon>
        <taxon>Fabaceae</taxon>
        <taxon>Papilionoideae</taxon>
        <taxon>50 kb inversion clade</taxon>
        <taxon>dalbergioids sensu lato</taxon>
        <taxon>Dalbergieae</taxon>
        <taxon>Pterocarpus clade</taxon>
        <taxon>Stylosanthes</taxon>
    </lineage>
</organism>
<evidence type="ECO:0000313" key="2">
    <source>
        <dbReference type="Proteomes" id="UP001341840"/>
    </source>
</evidence>
<dbReference type="Proteomes" id="UP001341840">
    <property type="component" value="Unassembled WGS sequence"/>
</dbReference>
<accession>A0ABU6TWE5</accession>
<comment type="caution">
    <text evidence="1">The sequence shown here is derived from an EMBL/GenBank/DDBJ whole genome shotgun (WGS) entry which is preliminary data.</text>
</comment>
<gene>
    <name evidence="1" type="ORF">PIB30_089675</name>
</gene>
<sequence length="166" mass="19067">MSSSNFEFLNSLNKCFYLFVTENGILVRRCAHSEHLLFWLTRTTTNASCFGWCCGYGGCKKENREMKQSLDEIRIGVSGTSNSHLLLHFLIEIDLPLYFHKRHCSTTNDTHHCTRRRHFFFQVVVLDEDASSSSSFSKLFFSTLVVLDSTTLLGLDEGRHLAFLVQ</sequence>